<accession>A0ABY7GB40</accession>
<name>A0ABY7GB40_MYAAR</name>
<dbReference type="EMBL" id="CP111028">
    <property type="protein sequence ID" value="WAR31603.1"/>
    <property type="molecule type" value="Genomic_DNA"/>
</dbReference>
<organism evidence="1 2">
    <name type="scientific">Mya arenaria</name>
    <name type="common">Soft-shell clam</name>
    <dbReference type="NCBI Taxonomy" id="6604"/>
    <lineage>
        <taxon>Eukaryota</taxon>
        <taxon>Metazoa</taxon>
        <taxon>Spiralia</taxon>
        <taxon>Lophotrochozoa</taxon>
        <taxon>Mollusca</taxon>
        <taxon>Bivalvia</taxon>
        <taxon>Autobranchia</taxon>
        <taxon>Heteroconchia</taxon>
        <taxon>Euheterodonta</taxon>
        <taxon>Imparidentia</taxon>
        <taxon>Neoheterodontei</taxon>
        <taxon>Myida</taxon>
        <taxon>Myoidea</taxon>
        <taxon>Myidae</taxon>
        <taxon>Mya</taxon>
    </lineage>
</organism>
<protein>
    <submittedName>
        <fullName evidence="1">Uncharacterized protein</fullName>
    </submittedName>
</protein>
<dbReference type="Proteomes" id="UP001164746">
    <property type="component" value="Chromosome 17"/>
</dbReference>
<sequence length="243" mass="27329">MFQTKDYADSSEELNKECTTDGDACAYPSGTYHFNKNMHCRPAMVPTDTCREDLMCIYDSDTSTDFTMRISFPNVPVYSWVQFFTGTNPIVPSTNANCKKEIADGDDFVEFSFTMAMATTCGLTVDAETGEVTAMIRVYDDADDMFHKDGVVLLNVKCNPGDLPLKVTLKPETFPMETVTAKKAEFHLFIVNEQQWNGDENKLFGEKNEVADFPVLLGQDYFILLAFEPSWDPSNEVIQNSDP</sequence>
<reference evidence="1" key="1">
    <citation type="submission" date="2022-11" db="EMBL/GenBank/DDBJ databases">
        <title>Centuries of genome instability and evolution in soft-shell clam transmissible cancer (bioRxiv).</title>
        <authorList>
            <person name="Hart S.F.M."/>
            <person name="Yonemitsu M.A."/>
            <person name="Giersch R.M."/>
            <person name="Beal B.F."/>
            <person name="Arriagada G."/>
            <person name="Davis B.W."/>
            <person name="Ostrander E.A."/>
            <person name="Goff S.P."/>
            <person name="Metzger M.J."/>
        </authorList>
    </citation>
    <scope>NUCLEOTIDE SEQUENCE</scope>
    <source>
        <strain evidence="1">MELC-2E11</strain>
        <tissue evidence="1">Siphon/mantle</tissue>
    </source>
</reference>
<evidence type="ECO:0000313" key="1">
    <source>
        <dbReference type="EMBL" id="WAR31603.1"/>
    </source>
</evidence>
<proteinExistence type="predicted"/>
<gene>
    <name evidence="1" type="ORF">MAR_034145</name>
</gene>
<evidence type="ECO:0000313" key="2">
    <source>
        <dbReference type="Proteomes" id="UP001164746"/>
    </source>
</evidence>
<keyword evidence="2" id="KW-1185">Reference proteome</keyword>